<feature type="domain" description="Cytochrome b561 bacterial/Ni-hydrogenase" evidence="7">
    <location>
        <begin position="8"/>
        <end position="182"/>
    </location>
</feature>
<keyword evidence="4 6" id="KW-1133">Transmembrane helix</keyword>
<name>A0A1C3RI20_9PROT</name>
<feature type="transmembrane region" description="Helical" evidence="6">
    <location>
        <begin position="199"/>
        <end position="217"/>
    </location>
</feature>
<reference evidence="8 9" key="1">
    <citation type="submission" date="2016-07" db="EMBL/GenBank/DDBJ databases">
        <authorList>
            <person name="Lefevre C.T."/>
        </authorList>
    </citation>
    <scope>NUCLEOTIDE SEQUENCE [LARGE SCALE GENOMIC DNA]</scope>
    <source>
        <strain evidence="8">PR1</strain>
    </source>
</reference>
<evidence type="ECO:0000256" key="5">
    <source>
        <dbReference type="ARBA" id="ARBA00023136"/>
    </source>
</evidence>
<evidence type="ECO:0000259" key="7">
    <source>
        <dbReference type="Pfam" id="PF01292"/>
    </source>
</evidence>
<evidence type="ECO:0000256" key="1">
    <source>
        <dbReference type="ARBA" id="ARBA00004651"/>
    </source>
</evidence>
<dbReference type="GO" id="GO:0022904">
    <property type="term" value="P:respiratory electron transport chain"/>
    <property type="evidence" value="ECO:0007669"/>
    <property type="project" value="InterPro"/>
</dbReference>
<dbReference type="Gene3D" id="1.20.950.20">
    <property type="entry name" value="Transmembrane di-heme cytochromes, Chain C"/>
    <property type="match status" value="1"/>
</dbReference>
<dbReference type="AlphaFoldDB" id="A0A1C3RI20"/>
<gene>
    <name evidence="8" type="ORF">MTBPR1_30242</name>
</gene>
<evidence type="ECO:0000313" key="8">
    <source>
        <dbReference type="EMBL" id="SCA56872.1"/>
    </source>
</evidence>
<dbReference type="InterPro" id="IPR016174">
    <property type="entry name" value="Di-haem_cyt_TM"/>
</dbReference>
<dbReference type="Pfam" id="PF09626">
    <property type="entry name" value="DHC"/>
    <property type="match status" value="1"/>
</dbReference>
<comment type="subcellular location">
    <subcellularLocation>
        <location evidence="1">Cell membrane</location>
        <topology evidence="1">Multi-pass membrane protein</topology>
    </subcellularLocation>
</comment>
<feature type="transmembrane region" description="Helical" evidence="6">
    <location>
        <begin position="37"/>
        <end position="58"/>
    </location>
</feature>
<evidence type="ECO:0000313" key="9">
    <source>
        <dbReference type="Proteomes" id="UP000231658"/>
    </source>
</evidence>
<feature type="transmembrane region" description="Helical" evidence="6">
    <location>
        <begin position="145"/>
        <end position="167"/>
    </location>
</feature>
<dbReference type="RefSeq" id="WP_069188933.1">
    <property type="nucleotide sequence ID" value="NZ_FLYE01000023.1"/>
</dbReference>
<keyword evidence="5 6" id="KW-0472">Membrane</keyword>
<dbReference type="SUPFAM" id="SSF81342">
    <property type="entry name" value="Transmembrane di-heme cytochromes"/>
    <property type="match status" value="1"/>
</dbReference>
<evidence type="ECO:0000256" key="3">
    <source>
        <dbReference type="ARBA" id="ARBA00022692"/>
    </source>
</evidence>
<keyword evidence="3 6" id="KW-0812">Transmembrane</keyword>
<dbReference type="PANTHER" id="PTHR30485">
    <property type="entry name" value="NI/FE-HYDROGENASE 1 B-TYPE CYTOCHROME SUBUNIT"/>
    <property type="match status" value="1"/>
</dbReference>
<evidence type="ECO:0000256" key="6">
    <source>
        <dbReference type="SAM" id="Phobius"/>
    </source>
</evidence>
<protein>
    <submittedName>
        <fullName evidence="8">Putative Ni,Fe-hydrogenase I cytochrome b subunit</fullName>
    </submittedName>
</protein>
<feature type="transmembrane region" description="Helical" evidence="6">
    <location>
        <begin position="12"/>
        <end position="31"/>
    </location>
</feature>
<dbReference type="InterPro" id="IPR018588">
    <property type="entry name" value="Dihaem_cytochrome-c"/>
</dbReference>
<evidence type="ECO:0000256" key="2">
    <source>
        <dbReference type="ARBA" id="ARBA00022475"/>
    </source>
</evidence>
<dbReference type="GO" id="GO:0020037">
    <property type="term" value="F:heme binding"/>
    <property type="evidence" value="ECO:0007669"/>
    <property type="project" value="TreeGrafter"/>
</dbReference>
<evidence type="ECO:0000256" key="4">
    <source>
        <dbReference type="ARBA" id="ARBA00022989"/>
    </source>
</evidence>
<dbReference type="InterPro" id="IPR051542">
    <property type="entry name" value="Hydrogenase_cytochrome"/>
</dbReference>
<dbReference type="OrthoDB" id="196472at2"/>
<dbReference type="PANTHER" id="PTHR30485:SF2">
    <property type="entry name" value="BLL0597 PROTEIN"/>
    <property type="match status" value="1"/>
</dbReference>
<dbReference type="InterPro" id="IPR011577">
    <property type="entry name" value="Cyt_b561_bac/Ni-Hgenase"/>
</dbReference>
<dbReference type="Pfam" id="PF01292">
    <property type="entry name" value="Ni_hydr_CYTB"/>
    <property type="match status" value="1"/>
</dbReference>
<dbReference type="Proteomes" id="UP000231658">
    <property type="component" value="Unassembled WGS sequence"/>
</dbReference>
<dbReference type="STRING" id="1867952.MTBPR1_30242"/>
<feature type="transmembrane region" description="Helical" evidence="6">
    <location>
        <begin position="102"/>
        <end position="125"/>
    </location>
</feature>
<organism evidence="8 9">
    <name type="scientific">Candidatus Terasakiella magnetica</name>
    <dbReference type="NCBI Taxonomy" id="1867952"/>
    <lineage>
        <taxon>Bacteria</taxon>
        <taxon>Pseudomonadati</taxon>
        <taxon>Pseudomonadota</taxon>
        <taxon>Alphaproteobacteria</taxon>
        <taxon>Rhodospirillales</taxon>
        <taxon>Terasakiellaceae</taxon>
        <taxon>Terasakiella</taxon>
    </lineage>
</organism>
<dbReference type="EMBL" id="FLYE01000023">
    <property type="protein sequence ID" value="SCA56872.1"/>
    <property type="molecule type" value="Genomic_DNA"/>
</dbReference>
<proteinExistence type="predicted"/>
<accession>A0A1C3RI20</accession>
<keyword evidence="9" id="KW-1185">Reference proteome</keyword>
<sequence>MQNVTTIWDMPVRLFHWALVICVLITLYTGFLGEEWLLNWHVSAGYLIAVFMVFRLFWGFMGSRYSRFSSFKPSLSKAWVYVQNYRKGRGDPYVGHNPAGAFFVYFVIGLLVMLSLSGFILLGGVEKQGVLAPYVSFATGLSFKVIHEALGFALLGLILLHLLGVLVHELKGEKLVLSMIHGQKSDVPEEKSDEGALRFLLFWCVLPVFVLLALYLFNQPFQQTLSTSRIYENECGDCHHAFHPSLLPQESWEHIMAGLDDHFGEDATLDEGSFLVIQDYLKANNAWKWDTEAANNLRLDLFEQPARITASPFWRYRHEAIAEEFFSHKKIESKTNCAGCHQDALVGTFYDQNINLPDVVKKGKSNE</sequence>
<keyword evidence="2" id="KW-1003">Cell membrane</keyword>
<dbReference type="GO" id="GO:0009055">
    <property type="term" value="F:electron transfer activity"/>
    <property type="evidence" value="ECO:0007669"/>
    <property type="project" value="InterPro"/>
</dbReference>
<dbReference type="GO" id="GO:0005886">
    <property type="term" value="C:plasma membrane"/>
    <property type="evidence" value="ECO:0007669"/>
    <property type="project" value="UniProtKB-SubCell"/>
</dbReference>